<accession>A0AAE1I998</accession>
<dbReference type="SUPFAM" id="SSF47336">
    <property type="entry name" value="ACP-like"/>
    <property type="match status" value="1"/>
</dbReference>
<dbReference type="InterPro" id="IPR016035">
    <property type="entry name" value="Acyl_Trfase/lysoPLipase"/>
</dbReference>
<dbReference type="PANTHER" id="PTHR43775:SF20">
    <property type="entry name" value="HYBRID PKS-NRPS SYNTHETASE APDA"/>
    <property type="match status" value="1"/>
</dbReference>
<dbReference type="Pfam" id="PF21089">
    <property type="entry name" value="PKS_DH_N"/>
    <property type="match status" value="1"/>
</dbReference>
<feature type="region of interest" description="N-terminal hotdog fold" evidence="7">
    <location>
        <begin position="1044"/>
        <end position="1176"/>
    </location>
</feature>
<feature type="region of interest" description="C-terminal hotdog fold" evidence="7">
    <location>
        <begin position="1191"/>
        <end position="1342"/>
    </location>
</feature>
<dbReference type="InterPro" id="IPR029063">
    <property type="entry name" value="SAM-dependent_MTases_sf"/>
</dbReference>
<dbReference type="InterPro" id="IPR050091">
    <property type="entry name" value="PKS_NRPS_Biosynth_Enz"/>
</dbReference>
<evidence type="ECO:0000256" key="1">
    <source>
        <dbReference type="ARBA" id="ARBA00022450"/>
    </source>
</evidence>
<keyword evidence="1" id="KW-0596">Phosphopantetheine</keyword>
<keyword evidence="3" id="KW-0489">Methyltransferase</keyword>
<dbReference type="SMART" id="SM00823">
    <property type="entry name" value="PKS_PP"/>
    <property type="match status" value="1"/>
</dbReference>
<keyword evidence="6" id="KW-0511">Multifunctional enzyme</keyword>
<dbReference type="InterPro" id="IPR013968">
    <property type="entry name" value="PKS_KR"/>
</dbReference>
<dbReference type="SMART" id="SM00822">
    <property type="entry name" value="PKS_KR"/>
    <property type="match status" value="1"/>
</dbReference>
<dbReference type="InterPro" id="IPR014030">
    <property type="entry name" value="Ketoacyl_synth_N"/>
</dbReference>
<dbReference type="EMBL" id="JAWRVG010000035">
    <property type="protein sequence ID" value="KAK4067253.1"/>
    <property type="molecule type" value="Genomic_DNA"/>
</dbReference>
<protein>
    <recommendedName>
        <fullName evidence="14">Polyketide synthase</fullName>
    </recommendedName>
</protein>
<dbReference type="InterPro" id="IPR020807">
    <property type="entry name" value="PKS_DH"/>
</dbReference>
<dbReference type="PROSITE" id="PS50075">
    <property type="entry name" value="CARRIER"/>
    <property type="match status" value="1"/>
</dbReference>
<evidence type="ECO:0008006" key="14">
    <source>
        <dbReference type="Google" id="ProtNLM"/>
    </source>
</evidence>
<dbReference type="Gene3D" id="1.10.1200.10">
    <property type="entry name" value="ACP-like"/>
    <property type="match status" value="1"/>
</dbReference>
<dbReference type="Pfam" id="PF00109">
    <property type="entry name" value="ketoacyl-synt"/>
    <property type="match status" value="1"/>
</dbReference>
<feature type="active site" description="Proton donor; for dehydratase activity" evidence="7">
    <location>
        <position position="1251"/>
    </location>
</feature>
<dbReference type="PROSITE" id="PS52019">
    <property type="entry name" value="PKS_MFAS_DH"/>
    <property type="match status" value="1"/>
</dbReference>
<dbReference type="Gene3D" id="3.40.50.150">
    <property type="entry name" value="Vaccinia Virus protein VP39"/>
    <property type="match status" value="1"/>
</dbReference>
<dbReference type="SMART" id="SM00826">
    <property type="entry name" value="PKS_DH"/>
    <property type="match status" value="1"/>
</dbReference>
<evidence type="ECO:0000256" key="6">
    <source>
        <dbReference type="ARBA" id="ARBA00023268"/>
    </source>
</evidence>
<feature type="region of interest" description="Disordered" evidence="8">
    <location>
        <begin position="2592"/>
        <end position="2631"/>
    </location>
</feature>
<dbReference type="InterPro" id="IPR001227">
    <property type="entry name" value="Ac_transferase_dom_sf"/>
</dbReference>
<dbReference type="GO" id="GO:0031177">
    <property type="term" value="F:phosphopantetheine binding"/>
    <property type="evidence" value="ECO:0007669"/>
    <property type="project" value="InterPro"/>
</dbReference>
<evidence type="ECO:0000256" key="3">
    <source>
        <dbReference type="ARBA" id="ARBA00022603"/>
    </source>
</evidence>
<keyword evidence="13" id="KW-1185">Reference proteome</keyword>
<dbReference type="Gene3D" id="3.40.47.10">
    <property type="match status" value="1"/>
</dbReference>
<evidence type="ECO:0000256" key="8">
    <source>
        <dbReference type="SAM" id="MobiDB-lite"/>
    </source>
</evidence>
<keyword evidence="4" id="KW-0808">Transferase</keyword>
<sequence length="2631" mass="288229">MAADHQGAPLARRLRVNGGGDILHQRQEQKPYRCFGGAYSAKADDTGRRAARKVVQRTRLNEYMDKFIYITQALQPQFVFYLPIFNTQAGLRSITLNMTQTIQQEEPIAIVGIGCRFPGAASTPSKLWKVLQETPNLAKVIPQERFNLDRFYHPVGTHHGTSNVKETYFLDEDIKRFDAGFFNIPPPEAGAMDPQHRLLMETVYEAMETAGTTIEQLQGSNTSVHVGVMCSDYYILSAQDLDSVSTYNSTGIANSNASARLSYFFDWHGPCMTIDTACSSSLVAVHQAVQTLRAGTSRVAIAAGTNLLLCPLGYISESLLGMLSPDGRCQMWDEKANGYARGEGVACLMLKKLSDAIADGDQIDCVIRETGVNQDGKTKGITMPSAVSQAALIKDTYERAGLNPQNKEDRCQYFEAHGTGTPAGDPQEAEALHTAFFNNDQRDAGDILYVGSVKTVVGHTEGTAGLAGIIKAYLSIKHGVIPPNLHFDKLSSSVEPFYRNLQVVTSNMPWPKLSPGEVRRASVNSFGFGGTNAHAILESHHQPMDETTPTHIAASTKLESSAPHLPFVFSAASEPSLKALVDSYCRYLEDNSSVDLRRLSYTLNCRRSAFAYRLAFSAATQEELCKKLKECVGEEASLSIIRCTVSKPSLFGIFTGQGAQWPRMGAALLQCSQRAKSIIKELDASLAALPELDRPNWTLHDELLADASVSRVGEATIAQPLVCAIQILLVTLLQDAGVQFQAVLGHSSGEIAAAFAAGFIGSADAIRIAYYRGLHSKLAQSPNGQKGGMVATGLSYEEAIELCEHEDFIGRITVAAANSANSVTISGDLDALEELQLVLEDEETFCRSLRVDKAYHSPHMNPASEPFLQSVNACSVKIKTPPEGAPTWYSSVYGGKTVEASDALNASYWNQNLLSPVLFHQALVTALQAGHTFNAAVEVGPHPALKGPATDVIKDTLSKDLYYTGTLARGKNDMESFTNALGYIWTTSGPSAIDFSSHQQALYQDLSPIPILQDLPTYPWNHDRVLWTESRGTKLWRQQEGKFHDILGTRIADGTEEEWRWKNLLHPKELPWVLDHALQGQTVFPGTGYLCLALEAAVQVAGKAPIQLLELTDLSIRKAIAIDDNVGTETLVSMTKIVRTEDEITMAFACFSTLSKEAAGLALNAIGNVRVQLGQAIPDILSPRSPPMHGMRPVSADHFYSEVAKLGYNYGPTFRGICSLERRLGASRGDIIGPANDETGTTLLFHPGMLDAALQGMLVGFSSPGDGRLWSLHAPSRIKRVTLVPSLCGANMTKKVSFDCAVTDVEFNELTGDVEVFQDDTGYKSISVEGVAFIPFTAATAINDRHLFAHNVYAIESPDGAVALGPRRATGNEIQKGHDCERVAFYYLRTLHEGFSEAERTSSDLPRHHRALLDYAAYIYNIVQRDEHAYVKRDWVNDSYEQIQYIIQSYDATDPDFQLTAASGENLAAVVRGETTILEHLTKDNKLNNYYQHALGFHELNDLIAAVAKQISHRYPNMNICEIGAGTGGSSRRILAELGHAYSSYTYTDISSGFFTKAQEDFADYQQRMIYKTLDITSDIVEQGFEEGAYDMVVAANVLHATPDLVVTLSNARKLLKPGGYLVMMEFIDESVMRLGVIIGGLPGWWIGADTGRKHSPCISLSQWHQTLLQSGFSGVDTSTPVYDPVVTPASIIVSQAIDENVSLLRAPLTSSPGTGIPKNADLIVLGGAREYTSKIVQDITDIAKHHYRSIVCCSTWDELDVSKSPASPTVLSLQDLDGPFWRNITSEQFEKLKHIFLSAANIMWVIWGADRDNGDGAMTLGFFRSLIYELPQATLQVVDVDEPQQASGRWLAERLLRIEVISHLKKTRSFDRNMFSSEPELRLRDDKVLIPRCVPQIDQNHRYDSLKRVIHKEVDLKDSIATLHWIGSQYILREEERSTLLPVPNHRRVQIDSSLLSSITTPAGRLFFSLGIDMDTGKRVVSASSSNASAISVPQQWSIEVNISRSIDAQYLSFLSGYLLSQYLSSKLPVGGTAVVHESDPGLASMMSRHLGIKGCNVIFTTADTDVSRRNWLAMHPRIPERDLKRLLPKDCDLFLDLSATTASSKGSSFLAQRISELLPSLCERQNASIVIARESTQLSGSHDDSINSLLKTVNTFAETQLNGVPDGMPLRMIPVSQILGDDINMDELRGIVQWSRESSVPTRVEPISLRNDLFVADKTYWLIGLAGDLGRSICDFMITHGARHIVLSSRNPVVDEEWVQHHASRNATVVFKRADITKKEDLVAVLDEINATLPPVFGVANGTLVLKDRGLVNMDLETFHANTKCKVEGTEYLDSLFPENTLDWFIAFSSIAATVGNMGQMAYTAANMFMKAAIAQRRQRGVAGSVIDISQVFGVGYVERELKQQANSEREQAMKLMGRSGTLVMSEPDLHQLFAEAIISGRASSSHDPEIISGLRIMGHAESKDALWSGNPRFGHLIREVGTAKLPSTAKTASIPVKTQLEGAKDVHEKSAILRAAFKSKLKAALQVSADTLDETTPLIDMGVDSLVAVEVRTWFAREVGADVAVLKILGGPSIQELVDDVMSKIVATMETKEPSSDEAVSSESDRDGKTSSPATTPSDAEPSVTSKE</sequence>
<dbReference type="GO" id="GO:0008168">
    <property type="term" value="F:methyltransferase activity"/>
    <property type="evidence" value="ECO:0007669"/>
    <property type="project" value="UniProtKB-KW"/>
</dbReference>
<evidence type="ECO:0000256" key="2">
    <source>
        <dbReference type="ARBA" id="ARBA00022553"/>
    </source>
</evidence>
<dbReference type="SUPFAM" id="SSF55048">
    <property type="entry name" value="Probable ACP-binding domain of malonyl-CoA ACP transacylase"/>
    <property type="match status" value="1"/>
</dbReference>
<dbReference type="GO" id="GO:0032259">
    <property type="term" value="P:methylation"/>
    <property type="evidence" value="ECO:0007669"/>
    <property type="project" value="UniProtKB-KW"/>
</dbReference>
<dbReference type="SUPFAM" id="SSF51735">
    <property type="entry name" value="NAD(P)-binding Rossmann-fold domains"/>
    <property type="match status" value="1"/>
</dbReference>
<dbReference type="InterPro" id="IPR016036">
    <property type="entry name" value="Malonyl_transacylase_ACP-bd"/>
</dbReference>
<dbReference type="Proteomes" id="UP001273209">
    <property type="component" value="Unassembled WGS sequence"/>
</dbReference>
<keyword evidence="5" id="KW-0560">Oxidoreductase</keyword>
<reference evidence="12" key="1">
    <citation type="submission" date="2023-11" db="EMBL/GenBank/DDBJ databases">
        <title>The genome sequences of three competitors of mushroom-forming fungi.</title>
        <authorList>
            <person name="Beijen E."/>
            <person name="Ohm R.A."/>
        </authorList>
    </citation>
    <scope>NUCLEOTIDE SEQUENCE</scope>
    <source>
        <strain evidence="12">CBS 100526</strain>
    </source>
</reference>
<dbReference type="CDD" id="cd00833">
    <property type="entry name" value="PKS"/>
    <property type="match status" value="1"/>
</dbReference>
<evidence type="ECO:0000256" key="7">
    <source>
        <dbReference type="PROSITE-ProRule" id="PRU01363"/>
    </source>
</evidence>
<dbReference type="InterPro" id="IPR049552">
    <property type="entry name" value="PKS_DH_N"/>
</dbReference>
<dbReference type="PROSITE" id="PS00012">
    <property type="entry name" value="PHOSPHOPANTETHEINE"/>
    <property type="match status" value="1"/>
</dbReference>
<dbReference type="SMART" id="SM00827">
    <property type="entry name" value="PKS_AT"/>
    <property type="match status" value="1"/>
</dbReference>
<proteinExistence type="predicted"/>
<dbReference type="InterPro" id="IPR014031">
    <property type="entry name" value="Ketoacyl_synth_C"/>
</dbReference>
<dbReference type="InterPro" id="IPR006162">
    <property type="entry name" value="Ppantetheine_attach_site"/>
</dbReference>
<feature type="domain" description="PKS/mFAS DH" evidence="11">
    <location>
        <begin position="1044"/>
        <end position="1342"/>
    </location>
</feature>
<dbReference type="CDD" id="cd02440">
    <property type="entry name" value="AdoMet_MTases"/>
    <property type="match status" value="1"/>
</dbReference>
<feature type="domain" description="Carrier" evidence="9">
    <location>
        <begin position="2514"/>
        <end position="2588"/>
    </location>
</feature>
<dbReference type="InterPro" id="IPR020806">
    <property type="entry name" value="PKS_PP-bd"/>
</dbReference>
<dbReference type="GO" id="GO:0006633">
    <property type="term" value="P:fatty acid biosynthetic process"/>
    <property type="evidence" value="ECO:0007669"/>
    <property type="project" value="InterPro"/>
</dbReference>
<dbReference type="GeneID" id="87922364"/>
<evidence type="ECO:0000313" key="13">
    <source>
        <dbReference type="Proteomes" id="UP001273209"/>
    </source>
</evidence>
<dbReference type="Pfam" id="PF23297">
    <property type="entry name" value="ACP_SdgA_C"/>
    <property type="match status" value="1"/>
</dbReference>
<dbReference type="Pfam" id="PF14765">
    <property type="entry name" value="PS-DH"/>
    <property type="match status" value="1"/>
</dbReference>
<dbReference type="Pfam" id="PF08242">
    <property type="entry name" value="Methyltransf_12"/>
    <property type="match status" value="1"/>
</dbReference>
<dbReference type="InterPro" id="IPR018201">
    <property type="entry name" value="Ketoacyl_synth_AS"/>
</dbReference>
<dbReference type="InterPro" id="IPR009081">
    <property type="entry name" value="PP-bd_ACP"/>
</dbReference>
<dbReference type="GO" id="GO:0016491">
    <property type="term" value="F:oxidoreductase activity"/>
    <property type="evidence" value="ECO:0007669"/>
    <property type="project" value="UniProtKB-KW"/>
</dbReference>
<dbReference type="GO" id="GO:0004315">
    <property type="term" value="F:3-oxoacyl-[acyl-carrier-protein] synthase activity"/>
    <property type="evidence" value="ECO:0007669"/>
    <property type="project" value="InterPro"/>
</dbReference>
<dbReference type="InterPro" id="IPR049551">
    <property type="entry name" value="PKS_DH_C"/>
</dbReference>
<dbReference type="SUPFAM" id="SSF53335">
    <property type="entry name" value="S-adenosyl-L-methionine-dependent methyltransferases"/>
    <property type="match status" value="1"/>
</dbReference>
<dbReference type="Pfam" id="PF02801">
    <property type="entry name" value="Ketoacyl-synt_C"/>
    <property type="match status" value="1"/>
</dbReference>
<name>A0AAE1I998_9HYPO</name>
<feature type="active site" description="Proton acceptor; for dehydratase activity" evidence="7">
    <location>
        <position position="1076"/>
    </location>
</feature>
<dbReference type="InterPro" id="IPR020841">
    <property type="entry name" value="PKS_Beta-ketoAc_synthase_dom"/>
</dbReference>
<dbReference type="Pfam" id="PF00698">
    <property type="entry name" value="Acyl_transf_1"/>
    <property type="match status" value="1"/>
</dbReference>
<feature type="domain" description="Ketosynthase family 3 (KS3)" evidence="10">
    <location>
        <begin position="105"/>
        <end position="539"/>
    </location>
</feature>
<dbReference type="SUPFAM" id="SSF53901">
    <property type="entry name" value="Thiolase-like"/>
    <property type="match status" value="1"/>
</dbReference>
<dbReference type="GO" id="GO:0044550">
    <property type="term" value="P:secondary metabolite biosynthetic process"/>
    <property type="evidence" value="ECO:0007669"/>
    <property type="project" value="TreeGrafter"/>
</dbReference>
<dbReference type="InterPro" id="IPR032821">
    <property type="entry name" value="PKS_assoc"/>
</dbReference>
<dbReference type="PROSITE" id="PS00606">
    <property type="entry name" value="KS3_1"/>
    <property type="match status" value="1"/>
</dbReference>
<dbReference type="Gene3D" id="3.40.50.720">
    <property type="entry name" value="NAD(P)-binding Rossmann-like Domain"/>
    <property type="match status" value="1"/>
</dbReference>
<dbReference type="Gene3D" id="3.10.129.110">
    <property type="entry name" value="Polyketide synthase dehydratase"/>
    <property type="match status" value="1"/>
</dbReference>
<evidence type="ECO:0000259" key="10">
    <source>
        <dbReference type="PROSITE" id="PS52004"/>
    </source>
</evidence>
<evidence type="ECO:0000256" key="4">
    <source>
        <dbReference type="ARBA" id="ARBA00022679"/>
    </source>
</evidence>
<evidence type="ECO:0000313" key="12">
    <source>
        <dbReference type="EMBL" id="KAK4067253.1"/>
    </source>
</evidence>
<dbReference type="InterPro" id="IPR036736">
    <property type="entry name" value="ACP-like_sf"/>
</dbReference>
<dbReference type="PROSITE" id="PS52004">
    <property type="entry name" value="KS3_2"/>
    <property type="match status" value="1"/>
</dbReference>
<dbReference type="InterPro" id="IPR036291">
    <property type="entry name" value="NAD(P)-bd_dom_sf"/>
</dbReference>
<keyword evidence="2" id="KW-0597">Phosphoprotein</keyword>
<evidence type="ECO:0000259" key="9">
    <source>
        <dbReference type="PROSITE" id="PS50075"/>
    </source>
</evidence>
<dbReference type="RefSeq" id="XP_062753282.1">
    <property type="nucleotide sequence ID" value="XM_062902459.1"/>
</dbReference>
<feature type="compositionally biased region" description="Polar residues" evidence="8">
    <location>
        <begin position="2613"/>
        <end position="2631"/>
    </location>
</feature>
<dbReference type="PANTHER" id="PTHR43775">
    <property type="entry name" value="FATTY ACID SYNTHASE"/>
    <property type="match status" value="1"/>
</dbReference>
<dbReference type="InterPro" id="IPR016039">
    <property type="entry name" value="Thiolase-like"/>
</dbReference>
<dbReference type="Pfam" id="PF16197">
    <property type="entry name" value="KAsynt_C_assoc"/>
    <property type="match status" value="1"/>
</dbReference>
<dbReference type="FunFam" id="3.40.47.10:FF:000019">
    <property type="entry name" value="Polyketide synthase type I"/>
    <property type="match status" value="1"/>
</dbReference>
<comment type="caution">
    <text evidence="12">The sequence shown here is derived from an EMBL/GenBank/DDBJ whole genome shotgun (WGS) entry which is preliminary data.</text>
</comment>
<dbReference type="SMART" id="SM00825">
    <property type="entry name" value="PKS_KS"/>
    <property type="match status" value="1"/>
</dbReference>
<gene>
    <name evidence="12" type="ORF">Triagg1_7696</name>
</gene>
<dbReference type="Pfam" id="PF08659">
    <property type="entry name" value="KR"/>
    <property type="match status" value="1"/>
</dbReference>
<dbReference type="Gene3D" id="3.30.70.3290">
    <property type="match status" value="1"/>
</dbReference>
<evidence type="ECO:0000256" key="5">
    <source>
        <dbReference type="ARBA" id="ARBA00023002"/>
    </source>
</evidence>
<dbReference type="Gene3D" id="3.40.366.10">
    <property type="entry name" value="Malonyl-Coenzyme A Acyl Carrier Protein, domain 2"/>
    <property type="match status" value="1"/>
</dbReference>
<dbReference type="InterPro" id="IPR049900">
    <property type="entry name" value="PKS_mFAS_DH"/>
</dbReference>
<dbReference type="InterPro" id="IPR057326">
    <property type="entry name" value="KR_dom"/>
</dbReference>
<dbReference type="SUPFAM" id="SSF52151">
    <property type="entry name" value="FabD/lysophospholipase-like"/>
    <property type="match status" value="1"/>
</dbReference>
<dbReference type="InterPro" id="IPR042104">
    <property type="entry name" value="PKS_dehydratase_sf"/>
</dbReference>
<organism evidence="12 13">
    <name type="scientific">Trichoderma aggressivum f. europaeum</name>
    <dbReference type="NCBI Taxonomy" id="173218"/>
    <lineage>
        <taxon>Eukaryota</taxon>
        <taxon>Fungi</taxon>
        <taxon>Dikarya</taxon>
        <taxon>Ascomycota</taxon>
        <taxon>Pezizomycotina</taxon>
        <taxon>Sordariomycetes</taxon>
        <taxon>Hypocreomycetidae</taxon>
        <taxon>Hypocreales</taxon>
        <taxon>Hypocreaceae</taxon>
        <taxon>Trichoderma</taxon>
    </lineage>
</organism>
<dbReference type="InterPro" id="IPR013217">
    <property type="entry name" value="Methyltransf_12"/>
</dbReference>
<dbReference type="GO" id="GO:0004312">
    <property type="term" value="F:fatty acid synthase activity"/>
    <property type="evidence" value="ECO:0007669"/>
    <property type="project" value="TreeGrafter"/>
</dbReference>
<dbReference type="InterPro" id="IPR014043">
    <property type="entry name" value="Acyl_transferase_dom"/>
</dbReference>
<evidence type="ECO:0000259" key="11">
    <source>
        <dbReference type="PROSITE" id="PS52019"/>
    </source>
</evidence>